<protein>
    <submittedName>
        <fullName evidence="2">Uncharacterized protein</fullName>
    </submittedName>
</protein>
<proteinExistence type="predicted"/>
<accession>A0A0C3DU60</accession>
<dbReference type="AlphaFoldDB" id="A0A0C3DU60"/>
<organism evidence="2 3">
    <name type="scientific">Oidiodendron maius (strain Zn)</name>
    <dbReference type="NCBI Taxonomy" id="913774"/>
    <lineage>
        <taxon>Eukaryota</taxon>
        <taxon>Fungi</taxon>
        <taxon>Dikarya</taxon>
        <taxon>Ascomycota</taxon>
        <taxon>Pezizomycotina</taxon>
        <taxon>Leotiomycetes</taxon>
        <taxon>Leotiomycetes incertae sedis</taxon>
        <taxon>Myxotrichaceae</taxon>
        <taxon>Oidiodendron</taxon>
    </lineage>
</organism>
<feature type="region of interest" description="Disordered" evidence="1">
    <location>
        <begin position="19"/>
        <end position="94"/>
    </location>
</feature>
<dbReference type="Proteomes" id="UP000054321">
    <property type="component" value="Unassembled WGS sequence"/>
</dbReference>
<reference evidence="3" key="2">
    <citation type="submission" date="2015-01" db="EMBL/GenBank/DDBJ databases">
        <title>Evolutionary Origins and Diversification of the Mycorrhizal Mutualists.</title>
        <authorList>
            <consortium name="DOE Joint Genome Institute"/>
            <consortium name="Mycorrhizal Genomics Consortium"/>
            <person name="Kohler A."/>
            <person name="Kuo A."/>
            <person name="Nagy L.G."/>
            <person name="Floudas D."/>
            <person name="Copeland A."/>
            <person name="Barry K.W."/>
            <person name="Cichocki N."/>
            <person name="Veneault-Fourrey C."/>
            <person name="LaButti K."/>
            <person name="Lindquist E.A."/>
            <person name="Lipzen A."/>
            <person name="Lundell T."/>
            <person name="Morin E."/>
            <person name="Murat C."/>
            <person name="Riley R."/>
            <person name="Ohm R."/>
            <person name="Sun H."/>
            <person name="Tunlid A."/>
            <person name="Henrissat B."/>
            <person name="Grigoriev I.V."/>
            <person name="Hibbett D.S."/>
            <person name="Martin F."/>
        </authorList>
    </citation>
    <scope>NUCLEOTIDE SEQUENCE [LARGE SCALE GENOMIC DNA]</scope>
    <source>
        <strain evidence="3">Zn</strain>
    </source>
</reference>
<name>A0A0C3DU60_OIDMZ</name>
<evidence type="ECO:0000313" key="3">
    <source>
        <dbReference type="Proteomes" id="UP000054321"/>
    </source>
</evidence>
<dbReference type="HOGENOM" id="CLU_1283596_0_0_1"/>
<reference evidence="2 3" key="1">
    <citation type="submission" date="2014-04" db="EMBL/GenBank/DDBJ databases">
        <authorList>
            <consortium name="DOE Joint Genome Institute"/>
            <person name="Kuo A."/>
            <person name="Martino E."/>
            <person name="Perotto S."/>
            <person name="Kohler A."/>
            <person name="Nagy L.G."/>
            <person name="Floudas D."/>
            <person name="Copeland A."/>
            <person name="Barry K.W."/>
            <person name="Cichocki N."/>
            <person name="Veneault-Fourrey C."/>
            <person name="LaButti K."/>
            <person name="Lindquist E.A."/>
            <person name="Lipzen A."/>
            <person name="Lundell T."/>
            <person name="Morin E."/>
            <person name="Murat C."/>
            <person name="Sun H."/>
            <person name="Tunlid A."/>
            <person name="Henrissat B."/>
            <person name="Grigoriev I.V."/>
            <person name="Hibbett D.S."/>
            <person name="Martin F."/>
            <person name="Nordberg H.P."/>
            <person name="Cantor M.N."/>
            <person name="Hua S.X."/>
        </authorList>
    </citation>
    <scope>NUCLEOTIDE SEQUENCE [LARGE SCALE GENOMIC DNA]</scope>
    <source>
        <strain evidence="2 3">Zn</strain>
    </source>
</reference>
<evidence type="ECO:0000313" key="2">
    <source>
        <dbReference type="EMBL" id="KIN05593.1"/>
    </source>
</evidence>
<dbReference type="InParanoid" id="A0A0C3DU60"/>
<evidence type="ECO:0000256" key="1">
    <source>
        <dbReference type="SAM" id="MobiDB-lite"/>
    </source>
</evidence>
<feature type="compositionally biased region" description="Gly residues" evidence="1">
    <location>
        <begin position="25"/>
        <end position="35"/>
    </location>
</feature>
<keyword evidence="3" id="KW-1185">Reference proteome</keyword>
<gene>
    <name evidence="2" type="ORF">OIDMADRAFT_23982</name>
</gene>
<sequence>MDNRDIRCCGHVADLGRRLSAHGSRGNGRKGGSGPPGRAEEGSIEGKGGEGRKSAATFLLPGRLHPIRDPDTRGSLSTLPTRARAELQPADQGEGRRRAVLSDCFLSLAGSLSWPPLTTPILSFPFAHLFLLAREGVDQPLRRQMRSCPRSAYDAGPTLLPLPSLTPRPQTQISYGGGWNERPAVCQMHAPGPVVSLVALLVRRLGLQNGMGDRV</sequence>
<dbReference type="EMBL" id="KN832871">
    <property type="protein sequence ID" value="KIN05593.1"/>
    <property type="molecule type" value="Genomic_DNA"/>
</dbReference>